<evidence type="ECO:0000256" key="3">
    <source>
        <dbReference type="ARBA" id="ARBA00002933"/>
    </source>
</evidence>
<name>A0A7U3YN55_DESPD</name>
<dbReference type="FunFam" id="1.10.340.30:FF:000002">
    <property type="entry name" value="Adenine DNA glycosylase"/>
    <property type="match status" value="1"/>
</dbReference>
<dbReference type="GO" id="GO:0035485">
    <property type="term" value="F:adenine/guanine mispair binding"/>
    <property type="evidence" value="ECO:0007669"/>
    <property type="project" value="TreeGrafter"/>
</dbReference>
<organism evidence="16 17">
    <name type="scientific">Desulfobulbus propionicus (strain ATCC 33891 / DSM 2032 / VKM B-1956 / 1pr3)</name>
    <dbReference type="NCBI Taxonomy" id="577650"/>
    <lineage>
        <taxon>Bacteria</taxon>
        <taxon>Pseudomonadati</taxon>
        <taxon>Thermodesulfobacteriota</taxon>
        <taxon>Desulfobulbia</taxon>
        <taxon>Desulfobulbales</taxon>
        <taxon>Desulfobulbaceae</taxon>
        <taxon>Desulfobulbus</taxon>
    </lineage>
</organism>
<comment type="cofactor">
    <cofactor evidence="2">
        <name>[4Fe-4S] cluster</name>
        <dbReference type="ChEBI" id="CHEBI:49883"/>
    </cofactor>
</comment>
<dbReference type="InterPro" id="IPR000086">
    <property type="entry name" value="NUDIX_hydrolase_dom"/>
</dbReference>
<dbReference type="SUPFAM" id="SSF48150">
    <property type="entry name" value="DNA-glycosylase"/>
    <property type="match status" value="1"/>
</dbReference>
<dbReference type="InterPro" id="IPR015797">
    <property type="entry name" value="NUDIX_hydrolase-like_dom_sf"/>
</dbReference>
<protein>
    <recommendedName>
        <fullName evidence="6">Adenine DNA glycosylase</fullName>
        <ecNumber evidence="5">3.2.2.31</ecNumber>
    </recommendedName>
</protein>
<dbReference type="GO" id="GO:0051539">
    <property type="term" value="F:4 iron, 4 sulfur cluster binding"/>
    <property type="evidence" value="ECO:0007669"/>
    <property type="project" value="UniProtKB-KW"/>
</dbReference>
<dbReference type="CDD" id="cd00056">
    <property type="entry name" value="ENDO3c"/>
    <property type="match status" value="1"/>
</dbReference>
<keyword evidence="8" id="KW-0479">Metal-binding</keyword>
<dbReference type="SMART" id="SM00525">
    <property type="entry name" value="FES"/>
    <property type="match status" value="1"/>
</dbReference>
<evidence type="ECO:0000256" key="2">
    <source>
        <dbReference type="ARBA" id="ARBA00001966"/>
    </source>
</evidence>
<dbReference type="InterPro" id="IPR003265">
    <property type="entry name" value="HhH-GPD_domain"/>
</dbReference>
<dbReference type="GO" id="GO:0046872">
    <property type="term" value="F:metal ion binding"/>
    <property type="evidence" value="ECO:0007669"/>
    <property type="project" value="UniProtKB-KW"/>
</dbReference>
<dbReference type="Gene3D" id="3.90.79.10">
    <property type="entry name" value="Nucleoside Triphosphate Pyrophosphohydrolase"/>
    <property type="match status" value="1"/>
</dbReference>
<dbReference type="Pfam" id="PF00730">
    <property type="entry name" value="HhH-GPD"/>
    <property type="match status" value="1"/>
</dbReference>
<dbReference type="CDD" id="cd03425">
    <property type="entry name" value="NUDIX_MutT_NudA_like"/>
    <property type="match status" value="1"/>
</dbReference>
<dbReference type="Pfam" id="PF14815">
    <property type="entry name" value="NUDIX_4"/>
    <property type="match status" value="1"/>
</dbReference>
<evidence type="ECO:0000256" key="5">
    <source>
        <dbReference type="ARBA" id="ARBA00012045"/>
    </source>
</evidence>
<dbReference type="InterPro" id="IPR003651">
    <property type="entry name" value="Endonuclease3_FeS-loop_motif"/>
</dbReference>
<dbReference type="PANTHER" id="PTHR42944:SF1">
    <property type="entry name" value="ADENINE DNA GLYCOSYLASE"/>
    <property type="match status" value="1"/>
</dbReference>
<evidence type="ECO:0000256" key="1">
    <source>
        <dbReference type="ARBA" id="ARBA00000843"/>
    </source>
</evidence>
<evidence type="ECO:0000256" key="13">
    <source>
        <dbReference type="ARBA" id="ARBA00023204"/>
    </source>
</evidence>
<dbReference type="InterPro" id="IPR029119">
    <property type="entry name" value="MutY_C"/>
</dbReference>
<keyword evidence="7" id="KW-0004">4Fe-4S</keyword>
<gene>
    <name evidence="16" type="ordered locus">Despr_2286</name>
</gene>
<evidence type="ECO:0000256" key="12">
    <source>
        <dbReference type="ARBA" id="ARBA00023014"/>
    </source>
</evidence>
<dbReference type="InterPro" id="IPR000445">
    <property type="entry name" value="HhH_motif"/>
</dbReference>
<evidence type="ECO:0000256" key="11">
    <source>
        <dbReference type="ARBA" id="ARBA00023004"/>
    </source>
</evidence>
<keyword evidence="9" id="KW-0227">DNA damage</keyword>
<evidence type="ECO:0000256" key="4">
    <source>
        <dbReference type="ARBA" id="ARBA00008343"/>
    </source>
</evidence>
<evidence type="ECO:0000256" key="7">
    <source>
        <dbReference type="ARBA" id="ARBA00022485"/>
    </source>
</evidence>
<evidence type="ECO:0000256" key="6">
    <source>
        <dbReference type="ARBA" id="ARBA00022023"/>
    </source>
</evidence>
<dbReference type="KEGG" id="dpr:Despr_2286"/>
<dbReference type="InterPro" id="IPR020476">
    <property type="entry name" value="Nudix_hydrolase"/>
</dbReference>
<comment type="similarity">
    <text evidence="4">Belongs to the Nth/MutY family.</text>
</comment>
<dbReference type="GO" id="GO:0034039">
    <property type="term" value="F:8-oxo-7,8-dihydroguanine DNA N-glycosylase activity"/>
    <property type="evidence" value="ECO:0007669"/>
    <property type="project" value="TreeGrafter"/>
</dbReference>
<dbReference type="Proteomes" id="UP000006365">
    <property type="component" value="Chromosome"/>
</dbReference>
<keyword evidence="12" id="KW-0411">Iron-sulfur</keyword>
<keyword evidence="14 16" id="KW-0326">Glycosidase</keyword>
<dbReference type="Gene3D" id="1.10.340.30">
    <property type="entry name" value="Hypothetical protein, domain 2"/>
    <property type="match status" value="1"/>
</dbReference>
<evidence type="ECO:0000313" key="17">
    <source>
        <dbReference type="Proteomes" id="UP000006365"/>
    </source>
</evidence>
<dbReference type="PROSITE" id="PS00764">
    <property type="entry name" value="ENDONUCLEASE_III_1"/>
    <property type="match status" value="1"/>
</dbReference>
<evidence type="ECO:0000313" key="16">
    <source>
        <dbReference type="EMBL" id="ADW18430.1"/>
    </source>
</evidence>
<accession>A0A7U3YN55</accession>
<dbReference type="EMBL" id="CP002364">
    <property type="protein sequence ID" value="ADW18430.1"/>
    <property type="molecule type" value="Genomic_DNA"/>
</dbReference>
<keyword evidence="10 16" id="KW-0378">Hydrolase</keyword>
<dbReference type="GO" id="GO:0032357">
    <property type="term" value="F:oxidized purine DNA binding"/>
    <property type="evidence" value="ECO:0007669"/>
    <property type="project" value="TreeGrafter"/>
</dbReference>
<proteinExistence type="inferred from homology"/>
<dbReference type="SUPFAM" id="SSF55811">
    <property type="entry name" value="Nudix"/>
    <property type="match status" value="1"/>
</dbReference>
<dbReference type="GO" id="GO:0006284">
    <property type="term" value="P:base-excision repair"/>
    <property type="evidence" value="ECO:0007669"/>
    <property type="project" value="InterPro"/>
</dbReference>
<keyword evidence="11" id="KW-0408">Iron</keyword>
<evidence type="ECO:0000256" key="14">
    <source>
        <dbReference type="ARBA" id="ARBA00023295"/>
    </source>
</evidence>
<keyword evidence="13" id="KW-0234">DNA repair</keyword>
<reference evidence="16 17" key="1">
    <citation type="journal article" date="2011" name="Stand. Genomic Sci.">
        <title>Complete genome sequence of Desulfobulbus propionicus type strain (1pr3).</title>
        <authorList>
            <person name="Pagani I."/>
            <person name="Lapidus A."/>
            <person name="Nolan M."/>
            <person name="Lucas S."/>
            <person name="Hammon N."/>
            <person name="Deshpande S."/>
            <person name="Cheng J.F."/>
            <person name="Chertkov O."/>
            <person name="Davenport K."/>
            <person name="Tapia R."/>
            <person name="Han C."/>
            <person name="Goodwin L."/>
            <person name="Pitluck S."/>
            <person name="Liolios K."/>
            <person name="Mavromatis K."/>
            <person name="Ivanova N."/>
            <person name="Mikhailova N."/>
            <person name="Pati A."/>
            <person name="Chen A."/>
            <person name="Palaniappan K."/>
            <person name="Land M."/>
            <person name="Hauser L."/>
            <person name="Chang Y.J."/>
            <person name="Jeffries C.D."/>
            <person name="Detter J.C."/>
            <person name="Brambilla E."/>
            <person name="Kannan K.P."/>
            <person name="Djao O.D."/>
            <person name="Rohde M."/>
            <person name="Pukall R."/>
            <person name="Spring S."/>
            <person name="Goker M."/>
            <person name="Sikorski J."/>
            <person name="Woyke T."/>
            <person name="Bristow J."/>
            <person name="Eisen J.A."/>
            <person name="Markowitz V."/>
            <person name="Hugenholtz P."/>
            <person name="Kyrpides N.C."/>
            <person name="Klenk H.P."/>
        </authorList>
    </citation>
    <scope>NUCLEOTIDE SEQUENCE [LARGE SCALE GENOMIC DNA]</scope>
    <source>
        <strain evidence="17">ATCC 33891 / DSM 2032 / 1pr3</strain>
    </source>
</reference>
<dbReference type="InterPro" id="IPR005760">
    <property type="entry name" value="A/G_AdeGlyc_MutY"/>
</dbReference>
<comment type="function">
    <text evidence="3">Adenine glycosylase active on G-A mispairs. MutY also corrects error-prone DNA synthesis past GO lesions which are due to the oxidatively damaged form of guanine: 7,8-dihydro-8-oxoguanine (8-oxo-dGTP).</text>
</comment>
<dbReference type="SMART" id="SM00478">
    <property type="entry name" value="ENDO3c"/>
    <property type="match status" value="1"/>
</dbReference>
<dbReference type="EC" id="3.2.2.31" evidence="5"/>
<dbReference type="InterPro" id="IPR044298">
    <property type="entry name" value="MIG/MutY"/>
</dbReference>
<dbReference type="InterPro" id="IPR004035">
    <property type="entry name" value="Endouclease-III_FeS-bd_BS"/>
</dbReference>
<dbReference type="NCBIfam" id="TIGR01084">
    <property type="entry name" value="mutY"/>
    <property type="match status" value="1"/>
</dbReference>
<dbReference type="Pfam" id="PF00633">
    <property type="entry name" value="HHH"/>
    <property type="match status" value="1"/>
</dbReference>
<dbReference type="PANTHER" id="PTHR42944">
    <property type="entry name" value="ADENINE DNA GLYCOSYLASE"/>
    <property type="match status" value="1"/>
</dbReference>
<evidence type="ECO:0000256" key="10">
    <source>
        <dbReference type="ARBA" id="ARBA00022801"/>
    </source>
</evidence>
<evidence type="ECO:0000259" key="15">
    <source>
        <dbReference type="PROSITE" id="PS51462"/>
    </source>
</evidence>
<dbReference type="RefSeq" id="WP_015724968.1">
    <property type="nucleotide sequence ID" value="NC_014972.1"/>
</dbReference>
<keyword evidence="17" id="KW-1185">Reference proteome</keyword>
<dbReference type="PRINTS" id="PR00502">
    <property type="entry name" value="NUDIXFAMILY"/>
</dbReference>
<dbReference type="InterPro" id="IPR020084">
    <property type="entry name" value="NUDIX_hydrolase_CS"/>
</dbReference>
<dbReference type="InterPro" id="IPR023170">
    <property type="entry name" value="HhH_base_excis_C"/>
</dbReference>
<evidence type="ECO:0000256" key="9">
    <source>
        <dbReference type="ARBA" id="ARBA00022763"/>
    </source>
</evidence>
<dbReference type="AlphaFoldDB" id="A0A7U3YN55"/>
<dbReference type="InterPro" id="IPR011257">
    <property type="entry name" value="DNA_glycosylase"/>
</dbReference>
<dbReference type="GO" id="GO:0000701">
    <property type="term" value="F:purine-specific mismatch base pair DNA N-glycosylase activity"/>
    <property type="evidence" value="ECO:0007669"/>
    <property type="project" value="UniProtKB-EC"/>
</dbReference>
<sequence>MIDKENTAEIADFQQRLLHWFEAHQRPLPWRATYDPYHVWISEIMGQQTQMERVALYFTRWIDQFPDIAAVAEAEEQAILKAWEGLGYYSRARNIQRTARLLLADGKPEIPQDTQQLLKLPGIGPYTAAAILSIAFNLPHPLRDANVERLFARLADIDRPLKQRPTQHRLAVLAERLLDRENPRNYNQALMELGALVCTPKKPACTACPVQIHCRAHRADTVEFRPLPTDKQRKIDITMACGILRHGSRYFIQQRLPDDIWGGLWEFPGGRLEEGETPERAALREIEEETGWQMDALTPFSTVVHHYTRYRVTLHGFAGILPPSAAAPRLTAASQYAWVSLAQLSDYPFPAGHRQLVRALQNGNFSGQ</sequence>
<dbReference type="GO" id="GO:0006298">
    <property type="term" value="P:mismatch repair"/>
    <property type="evidence" value="ECO:0007669"/>
    <property type="project" value="TreeGrafter"/>
</dbReference>
<dbReference type="PROSITE" id="PS00893">
    <property type="entry name" value="NUDIX_BOX"/>
    <property type="match status" value="1"/>
</dbReference>
<dbReference type="Gene3D" id="1.10.1670.10">
    <property type="entry name" value="Helix-hairpin-Helix base-excision DNA repair enzymes (C-terminal)"/>
    <property type="match status" value="1"/>
</dbReference>
<feature type="domain" description="Nudix hydrolase" evidence="15">
    <location>
        <begin position="234"/>
        <end position="362"/>
    </location>
</feature>
<dbReference type="PROSITE" id="PS51462">
    <property type="entry name" value="NUDIX"/>
    <property type="match status" value="1"/>
</dbReference>
<evidence type="ECO:0000256" key="8">
    <source>
        <dbReference type="ARBA" id="ARBA00022723"/>
    </source>
</evidence>
<comment type="catalytic activity">
    <reaction evidence="1">
        <text>Hydrolyzes free adenine bases from 7,8-dihydro-8-oxoguanine:adenine mismatched double-stranded DNA, leaving an apurinic site.</text>
        <dbReference type="EC" id="3.2.2.31"/>
    </reaction>
</comment>